<comment type="caution">
    <text evidence="5">The sequence shown here is derived from an EMBL/GenBank/DDBJ whole genome shotgun (WGS) entry which is preliminary data.</text>
</comment>
<dbReference type="EMBL" id="MLFT02000009">
    <property type="protein sequence ID" value="PHT37916.1"/>
    <property type="molecule type" value="Genomic_DNA"/>
</dbReference>
<dbReference type="Pfam" id="PF02902">
    <property type="entry name" value="Peptidase_C48"/>
    <property type="match status" value="1"/>
</dbReference>
<evidence type="ECO:0000259" key="4">
    <source>
        <dbReference type="Pfam" id="PF02902"/>
    </source>
</evidence>
<feature type="domain" description="Ubiquitin-like protease family profile" evidence="4">
    <location>
        <begin position="42"/>
        <end position="91"/>
    </location>
</feature>
<proteinExistence type="inferred from homology"/>
<sequence length="146" mass="17230">MKSSLEIHKLTVMLSTYLSDNKFFEETSHTNWTNLDEYRNKMSQRTQLVNQHPFEIEYMQNIMQQECNSLNCGVFVAEYAEYLSEGMNTPSVGFEEEYHRMRYTSLLRNYGLRKAKKCYVSDNDDSPRLRIKILPLSDESGIFSIK</sequence>
<evidence type="ECO:0000256" key="2">
    <source>
        <dbReference type="ARBA" id="ARBA00022670"/>
    </source>
</evidence>
<dbReference type="GO" id="GO:0006508">
    <property type="term" value="P:proteolysis"/>
    <property type="evidence" value="ECO:0007669"/>
    <property type="project" value="UniProtKB-KW"/>
</dbReference>
<dbReference type="PANTHER" id="PTHR33022:SF13">
    <property type="entry name" value="UBIQUITIN-LIKE PROTEASE FAMILY PROFILE DOMAIN-CONTAINING PROTEIN"/>
    <property type="match status" value="1"/>
</dbReference>
<keyword evidence="6" id="KW-1185">Reference proteome</keyword>
<evidence type="ECO:0000256" key="1">
    <source>
        <dbReference type="ARBA" id="ARBA00005234"/>
    </source>
</evidence>
<dbReference type="InterPro" id="IPR003653">
    <property type="entry name" value="Peptidase_C48_C"/>
</dbReference>
<reference evidence="5 6" key="1">
    <citation type="journal article" date="2017" name="Genome Biol.">
        <title>New reference genome sequences of hot pepper reveal the massive evolution of plant disease-resistance genes by retroduplication.</title>
        <authorList>
            <person name="Kim S."/>
            <person name="Park J."/>
            <person name="Yeom S.I."/>
            <person name="Kim Y.M."/>
            <person name="Seo E."/>
            <person name="Kim K.T."/>
            <person name="Kim M.S."/>
            <person name="Lee J.M."/>
            <person name="Cheong K."/>
            <person name="Shin H.S."/>
            <person name="Kim S.B."/>
            <person name="Han K."/>
            <person name="Lee J."/>
            <person name="Park M."/>
            <person name="Lee H.A."/>
            <person name="Lee H.Y."/>
            <person name="Lee Y."/>
            <person name="Oh S."/>
            <person name="Lee J.H."/>
            <person name="Choi E."/>
            <person name="Choi E."/>
            <person name="Lee S.E."/>
            <person name="Jeon J."/>
            <person name="Kim H."/>
            <person name="Choi G."/>
            <person name="Song H."/>
            <person name="Lee J."/>
            <person name="Lee S.C."/>
            <person name="Kwon J.K."/>
            <person name="Lee H.Y."/>
            <person name="Koo N."/>
            <person name="Hong Y."/>
            <person name="Kim R.W."/>
            <person name="Kang W.H."/>
            <person name="Huh J.H."/>
            <person name="Kang B.C."/>
            <person name="Yang T.J."/>
            <person name="Lee Y.H."/>
            <person name="Bennetzen J.L."/>
            <person name="Choi D."/>
        </authorList>
    </citation>
    <scope>NUCLEOTIDE SEQUENCE [LARGE SCALE GENOMIC DNA]</scope>
    <source>
        <strain evidence="6">cv. PBC81</strain>
    </source>
</reference>
<dbReference type="GO" id="GO:0008234">
    <property type="term" value="F:cysteine-type peptidase activity"/>
    <property type="evidence" value="ECO:0007669"/>
    <property type="project" value="InterPro"/>
</dbReference>
<dbReference type="InterPro" id="IPR038765">
    <property type="entry name" value="Papain-like_cys_pep_sf"/>
</dbReference>
<evidence type="ECO:0000256" key="3">
    <source>
        <dbReference type="ARBA" id="ARBA00022801"/>
    </source>
</evidence>
<comment type="similarity">
    <text evidence="1">Belongs to the peptidase C48 family.</text>
</comment>
<keyword evidence="2" id="KW-0645">Protease</keyword>
<organism evidence="5 6">
    <name type="scientific">Capsicum baccatum</name>
    <name type="common">Peruvian pepper</name>
    <dbReference type="NCBI Taxonomy" id="33114"/>
    <lineage>
        <taxon>Eukaryota</taxon>
        <taxon>Viridiplantae</taxon>
        <taxon>Streptophyta</taxon>
        <taxon>Embryophyta</taxon>
        <taxon>Tracheophyta</taxon>
        <taxon>Spermatophyta</taxon>
        <taxon>Magnoliopsida</taxon>
        <taxon>eudicotyledons</taxon>
        <taxon>Gunneridae</taxon>
        <taxon>Pentapetalae</taxon>
        <taxon>asterids</taxon>
        <taxon>lamiids</taxon>
        <taxon>Solanales</taxon>
        <taxon>Solanaceae</taxon>
        <taxon>Solanoideae</taxon>
        <taxon>Capsiceae</taxon>
        <taxon>Capsicum</taxon>
    </lineage>
</organism>
<gene>
    <name evidence="5" type="ORF">CQW23_21489</name>
</gene>
<dbReference type="AlphaFoldDB" id="A0A2G2VY61"/>
<evidence type="ECO:0000313" key="6">
    <source>
        <dbReference type="Proteomes" id="UP000224567"/>
    </source>
</evidence>
<dbReference type="Gene3D" id="3.40.395.10">
    <property type="entry name" value="Adenoviral Proteinase, Chain A"/>
    <property type="match status" value="1"/>
</dbReference>
<dbReference type="OrthoDB" id="1297091at2759"/>
<dbReference type="Proteomes" id="UP000224567">
    <property type="component" value="Unassembled WGS sequence"/>
</dbReference>
<name>A0A2G2VY61_CAPBA</name>
<dbReference type="SUPFAM" id="SSF54001">
    <property type="entry name" value="Cysteine proteinases"/>
    <property type="match status" value="1"/>
</dbReference>
<dbReference type="PANTHER" id="PTHR33022">
    <property type="entry name" value="DUF1985 DOMAIN-CONTAINING PROTEIN"/>
    <property type="match status" value="1"/>
</dbReference>
<keyword evidence="3" id="KW-0378">Hydrolase</keyword>
<evidence type="ECO:0000313" key="5">
    <source>
        <dbReference type="EMBL" id="PHT37916.1"/>
    </source>
</evidence>
<accession>A0A2G2VY61</accession>
<protein>
    <recommendedName>
        <fullName evidence="4">Ubiquitin-like protease family profile domain-containing protein</fullName>
    </recommendedName>
</protein>
<reference evidence="6" key="2">
    <citation type="journal article" date="2017" name="J. Anim. Genet.">
        <title>Multiple reference genome sequences of hot pepper reveal the massive evolution of plant disease resistance genes by retroduplication.</title>
        <authorList>
            <person name="Kim S."/>
            <person name="Park J."/>
            <person name="Yeom S.-I."/>
            <person name="Kim Y.-M."/>
            <person name="Seo E."/>
            <person name="Kim K.-T."/>
            <person name="Kim M.-S."/>
            <person name="Lee J.M."/>
            <person name="Cheong K."/>
            <person name="Shin H.-S."/>
            <person name="Kim S.-B."/>
            <person name="Han K."/>
            <person name="Lee J."/>
            <person name="Park M."/>
            <person name="Lee H.-A."/>
            <person name="Lee H.-Y."/>
            <person name="Lee Y."/>
            <person name="Oh S."/>
            <person name="Lee J.H."/>
            <person name="Choi E."/>
            <person name="Choi E."/>
            <person name="Lee S.E."/>
            <person name="Jeon J."/>
            <person name="Kim H."/>
            <person name="Choi G."/>
            <person name="Song H."/>
            <person name="Lee J."/>
            <person name="Lee S.-C."/>
            <person name="Kwon J.-K."/>
            <person name="Lee H.-Y."/>
            <person name="Koo N."/>
            <person name="Hong Y."/>
            <person name="Kim R.W."/>
            <person name="Kang W.-H."/>
            <person name="Huh J.H."/>
            <person name="Kang B.-C."/>
            <person name="Yang T.-J."/>
            <person name="Lee Y.-H."/>
            <person name="Bennetzen J.L."/>
            <person name="Choi D."/>
        </authorList>
    </citation>
    <scope>NUCLEOTIDE SEQUENCE [LARGE SCALE GENOMIC DNA]</scope>
    <source>
        <strain evidence="6">cv. PBC81</strain>
    </source>
</reference>